<feature type="transmembrane region" description="Helical" evidence="1">
    <location>
        <begin position="114"/>
        <end position="135"/>
    </location>
</feature>
<sequence>MISDIQLLNGLSLLIAALATQRSISLYHFHIIYDILNFTGVSFCAALGNFTQDGQKRRSRIRYAAIVVFSILYLAFSILFGKDLEKWNPDTPRHCYDTRYIATSDASHPYVDKIYLGVTCFYMFASLNGLALATPREAEEDDGEDQLFWQWSILGCALMQYPVHLWSAIGLRRSNEGLLSGDSENIFGFGQIVALTLTLAVIIECATGVLDYRDFCRYENSRGNQSGSA</sequence>
<reference evidence="2 3" key="1">
    <citation type="journal article" date="2021" name="Nat. Commun.">
        <title>Genetic determinants of endophytism in the Arabidopsis root mycobiome.</title>
        <authorList>
            <person name="Mesny F."/>
            <person name="Miyauchi S."/>
            <person name="Thiergart T."/>
            <person name="Pickel B."/>
            <person name="Atanasova L."/>
            <person name="Karlsson M."/>
            <person name="Huettel B."/>
            <person name="Barry K.W."/>
            <person name="Haridas S."/>
            <person name="Chen C."/>
            <person name="Bauer D."/>
            <person name="Andreopoulos W."/>
            <person name="Pangilinan J."/>
            <person name="LaButti K."/>
            <person name="Riley R."/>
            <person name="Lipzen A."/>
            <person name="Clum A."/>
            <person name="Drula E."/>
            <person name="Henrissat B."/>
            <person name="Kohler A."/>
            <person name="Grigoriev I.V."/>
            <person name="Martin F.M."/>
            <person name="Hacquard S."/>
        </authorList>
    </citation>
    <scope>NUCLEOTIDE SEQUENCE [LARGE SCALE GENOMIC DNA]</scope>
    <source>
        <strain evidence="2 3">MPI-CAGE-CH-0241</strain>
    </source>
</reference>
<dbReference type="AlphaFoldDB" id="A0A9P8VWN5"/>
<evidence type="ECO:0000313" key="2">
    <source>
        <dbReference type="EMBL" id="KAH6877249.1"/>
    </source>
</evidence>
<dbReference type="Proteomes" id="UP000777438">
    <property type="component" value="Unassembled WGS sequence"/>
</dbReference>
<feature type="transmembrane region" description="Helical" evidence="1">
    <location>
        <begin position="147"/>
        <end position="169"/>
    </location>
</feature>
<comment type="caution">
    <text evidence="2">The sequence shown here is derived from an EMBL/GenBank/DDBJ whole genome shotgun (WGS) entry which is preliminary data.</text>
</comment>
<keyword evidence="1" id="KW-0472">Membrane</keyword>
<keyword evidence="1" id="KW-0812">Transmembrane</keyword>
<dbReference type="InterPro" id="IPR053018">
    <property type="entry name" value="Elsinochrome_Biosynth-Asso"/>
</dbReference>
<dbReference type="EMBL" id="JAGPYM010000030">
    <property type="protein sequence ID" value="KAH6877249.1"/>
    <property type="molecule type" value="Genomic_DNA"/>
</dbReference>
<protein>
    <submittedName>
        <fullName evidence="2">Uncharacterized protein</fullName>
    </submittedName>
</protein>
<organism evidence="2 3">
    <name type="scientific">Thelonectria olida</name>
    <dbReference type="NCBI Taxonomy" id="1576542"/>
    <lineage>
        <taxon>Eukaryota</taxon>
        <taxon>Fungi</taxon>
        <taxon>Dikarya</taxon>
        <taxon>Ascomycota</taxon>
        <taxon>Pezizomycotina</taxon>
        <taxon>Sordariomycetes</taxon>
        <taxon>Hypocreomycetidae</taxon>
        <taxon>Hypocreales</taxon>
        <taxon>Nectriaceae</taxon>
        <taxon>Thelonectria</taxon>
    </lineage>
</organism>
<proteinExistence type="predicted"/>
<dbReference type="PANTHER" id="PTHR37577:SF1">
    <property type="entry name" value="INTEGRAL MEMBRANE PROTEIN"/>
    <property type="match status" value="1"/>
</dbReference>
<dbReference type="PANTHER" id="PTHR37577">
    <property type="entry name" value="INTEGRAL MEMBRANE PROTEIN"/>
    <property type="match status" value="1"/>
</dbReference>
<keyword evidence="3" id="KW-1185">Reference proteome</keyword>
<keyword evidence="1" id="KW-1133">Transmembrane helix</keyword>
<feature type="transmembrane region" description="Helical" evidence="1">
    <location>
        <begin position="63"/>
        <end position="81"/>
    </location>
</feature>
<evidence type="ECO:0000313" key="3">
    <source>
        <dbReference type="Proteomes" id="UP000777438"/>
    </source>
</evidence>
<evidence type="ECO:0000256" key="1">
    <source>
        <dbReference type="SAM" id="Phobius"/>
    </source>
</evidence>
<gene>
    <name evidence="2" type="ORF">B0T10DRAFT_496639</name>
</gene>
<feature type="transmembrane region" description="Helical" evidence="1">
    <location>
        <begin position="31"/>
        <end position="51"/>
    </location>
</feature>
<dbReference type="OrthoDB" id="5104607at2759"/>
<feature type="transmembrane region" description="Helical" evidence="1">
    <location>
        <begin position="189"/>
        <end position="212"/>
    </location>
</feature>
<name>A0A9P8VWN5_9HYPO</name>
<accession>A0A9P8VWN5</accession>